<comment type="subcellular location">
    <subcellularLocation>
        <location evidence="1">Cell membrane</location>
        <topology evidence="1">Multi-pass membrane protein</topology>
    </subcellularLocation>
</comment>
<name>A0A2W4Z0W0_9SPHN</name>
<evidence type="ECO:0000256" key="2">
    <source>
        <dbReference type="ARBA" id="ARBA00022475"/>
    </source>
</evidence>
<protein>
    <submittedName>
        <fullName evidence="9">Chain-length determining protein</fullName>
    </submittedName>
</protein>
<evidence type="ECO:0000256" key="5">
    <source>
        <dbReference type="ARBA" id="ARBA00023136"/>
    </source>
</evidence>
<organism evidence="9 10">
    <name type="scientific">Sphingomonas hengshuiensis</name>
    <dbReference type="NCBI Taxonomy" id="1609977"/>
    <lineage>
        <taxon>Bacteria</taxon>
        <taxon>Pseudomonadati</taxon>
        <taxon>Pseudomonadota</taxon>
        <taxon>Alphaproteobacteria</taxon>
        <taxon>Sphingomonadales</taxon>
        <taxon>Sphingomonadaceae</taxon>
        <taxon>Sphingomonas</taxon>
    </lineage>
</organism>
<proteinExistence type="predicted"/>
<evidence type="ECO:0000256" key="1">
    <source>
        <dbReference type="ARBA" id="ARBA00004651"/>
    </source>
</evidence>
<keyword evidence="6" id="KW-0175">Coiled coil</keyword>
<evidence type="ECO:0000313" key="9">
    <source>
        <dbReference type="EMBL" id="PZO75097.1"/>
    </source>
</evidence>
<feature type="coiled-coil region" evidence="6">
    <location>
        <begin position="166"/>
        <end position="193"/>
    </location>
</feature>
<dbReference type="NCBIfam" id="TIGR03007">
    <property type="entry name" value="pepcterm_ChnLen"/>
    <property type="match status" value="1"/>
</dbReference>
<dbReference type="Proteomes" id="UP000248614">
    <property type="component" value="Unassembled WGS sequence"/>
</dbReference>
<evidence type="ECO:0000256" key="7">
    <source>
        <dbReference type="SAM" id="Phobius"/>
    </source>
</evidence>
<feature type="transmembrane region" description="Helical" evidence="7">
    <location>
        <begin position="20"/>
        <end position="37"/>
    </location>
</feature>
<sequence length="507" mass="54329">MDGLYDELKLILHAIWQRRWIALAIAWVVCLAGWLAVSQIPNSYQSTARVMVQMRQVLPGAEAAVAQNDQAKNIDRIRQTLTSAVNLEKVVRGTSLNETVASDRDVADRVASLQNAIKLTAQQDNLFEISATSGNPRVAREIVTKMIDIFVEDNLASDRDATVQSLRFLDQQLAQRQKQLADAEARRQAFQAQYMAMLPGTGSLDDRMSNARGELAQIDGDLAAAQTSLNAANAQMAGTAATLPGAAGTAMVGPARARLNAIEGQIAEGRSRGWTDAHPDMVALNRQLASARAAARGEGGGVSGGTAASPNPFYLQLRATQADRQARVAELQQRRNQIEGQLNALQAKISADPQAAAQQSQLDRDIASLKTQYDELFQDREQVRLRSSVQTDTDAVKFSVIDPPTQPRAPTAPNRPLLLLGVLVVGIGAGVGVAFALSRLRTSFATAARLEKVSGMPVLGAISEVVTDTVRSGRRQRLKLFAGGAGALLAAFVLLLGLEFAQRGLVA</sequence>
<evidence type="ECO:0000259" key="8">
    <source>
        <dbReference type="Pfam" id="PF02706"/>
    </source>
</evidence>
<feature type="domain" description="Polysaccharide chain length determinant N-terminal" evidence="8">
    <location>
        <begin position="8"/>
        <end position="92"/>
    </location>
</feature>
<feature type="coiled-coil region" evidence="6">
    <location>
        <begin position="328"/>
        <end position="386"/>
    </location>
</feature>
<dbReference type="InterPro" id="IPR003856">
    <property type="entry name" value="LPS_length_determ_N"/>
</dbReference>
<keyword evidence="5 7" id="KW-0472">Membrane</keyword>
<evidence type="ECO:0000256" key="3">
    <source>
        <dbReference type="ARBA" id="ARBA00022692"/>
    </source>
</evidence>
<feature type="transmembrane region" description="Helical" evidence="7">
    <location>
        <begin position="417"/>
        <end position="437"/>
    </location>
</feature>
<evidence type="ECO:0000313" key="10">
    <source>
        <dbReference type="Proteomes" id="UP000248614"/>
    </source>
</evidence>
<dbReference type="InterPro" id="IPR050445">
    <property type="entry name" value="Bact_polysacc_biosynth/exp"/>
</dbReference>
<keyword evidence="3 7" id="KW-0812">Transmembrane</keyword>
<evidence type="ECO:0000256" key="4">
    <source>
        <dbReference type="ARBA" id="ARBA00022989"/>
    </source>
</evidence>
<dbReference type="GO" id="GO:0004713">
    <property type="term" value="F:protein tyrosine kinase activity"/>
    <property type="evidence" value="ECO:0007669"/>
    <property type="project" value="TreeGrafter"/>
</dbReference>
<comment type="caution">
    <text evidence="9">The sequence shown here is derived from an EMBL/GenBank/DDBJ whole genome shotgun (WGS) entry which is preliminary data.</text>
</comment>
<reference evidence="9 10" key="1">
    <citation type="submission" date="2017-08" db="EMBL/GenBank/DDBJ databases">
        <title>Infants hospitalized years apart are colonized by the same room-sourced microbial strains.</title>
        <authorList>
            <person name="Brooks B."/>
            <person name="Olm M.R."/>
            <person name="Firek B.A."/>
            <person name="Baker R."/>
            <person name="Thomas B.C."/>
            <person name="Morowitz M.J."/>
            <person name="Banfield J.F."/>
        </authorList>
    </citation>
    <scope>NUCLEOTIDE SEQUENCE [LARGE SCALE GENOMIC DNA]</scope>
    <source>
        <strain evidence="9">S2_018_000_R3_110</strain>
    </source>
</reference>
<feature type="transmembrane region" description="Helical" evidence="7">
    <location>
        <begin position="480"/>
        <end position="501"/>
    </location>
</feature>
<gene>
    <name evidence="9" type="ORF">DI632_12390</name>
</gene>
<dbReference type="PANTHER" id="PTHR32309">
    <property type="entry name" value="TYROSINE-PROTEIN KINASE"/>
    <property type="match status" value="1"/>
</dbReference>
<dbReference type="InterPro" id="IPR014345">
    <property type="entry name" value="XrtA_polysacc_chain"/>
</dbReference>
<dbReference type="Pfam" id="PF02706">
    <property type="entry name" value="Wzz"/>
    <property type="match status" value="1"/>
</dbReference>
<dbReference type="PANTHER" id="PTHR32309:SF13">
    <property type="entry name" value="FERRIC ENTEROBACTIN TRANSPORT PROTEIN FEPE"/>
    <property type="match status" value="1"/>
</dbReference>
<dbReference type="EMBL" id="QFNF01000036">
    <property type="protein sequence ID" value="PZO75097.1"/>
    <property type="molecule type" value="Genomic_DNA"/>
</dbReference>
<evidence type="ECO:0000256" key="6">
    <source>
        <dbReference type="SAM" id="Coils"/>
    </source>
</evidence>
<keyword evidence="4 7" id="KW-1133">Transmembrane helix</keyword>
<dbReference type="AlphaFoldDB" id="A0A2W4Z0W0"/>
<accession>A0A2W4Z0W0</accession>
<keyword evidence="2" id="KW-1003">Cell membrane</keyword>
<dbReference type="GO" id="GO:0005886">
    <property type="term" value="C:plasma membrane"/>
    <property type="evidence" value="ECO:0007669"/>
    <property type="project" value="UniProtKB-SubCell"/>
</dbReference>